<sequence length="291" mass="31456">MMGQFTIPPKPEPKSSGSQVSVTTTGEVTVPNPTPLTEAMENEAVDPPPDIDFHAMVKILAPIAEGLNEAAEDAMYPTPPINTPAVTSPATSVVYRLPSRRGRDWSSIGDKLAKAKLEGHRFGQDTDVLSVSNRSYRSSVHADDESESMSDVLSEGGKNKIPIGLGSPRPNPLGLIAFSANDLVNRPPVPFNSTALPDNSSDEVAVGTGSHHPDSAKSFATGVTEMSTWKEEVEGRFERALLSLENLARDEHNLDPSKPMEQYYETYLKRLLGAAARKYPASVEMVDKEGR</sequence>
<evidence type="ECO:0000256" key="1">
    <source>
        <dbReference type="SAM" id="MobiDB-lite"/>
    </source>
</evidence>
<evidence type="ECO:0000313" key="2">
    <source>
        <dbReference type="EMBL" id="KAJ4338950.1"/>
    </source>
</evidence>
<feature type="region of interest" description="Disordered" evidence="1">
    <location>
        <begin position="1"/>
        <end position="47"/>
    </location>
</feature>
<proteinExistence type="predicted"/>
<accession>A0A9W8X326</accession>
<keyword evidence="3" id="KW-1185">Reference proteome</keyword>
<gene>
    <name evidence="2" type="ORF">N0V87_003637</name>
</gene>
<dbReference type="Proteomes" id="UP001140562">
    <property type="component" value="Unassembled WGS sequence"/>
</dbReference>
<organism evidence="2 3">
    <name type="scientific">Didymella glomerata</name>
    <dbReference type="NCBI Taxonomy" id="749621"/>
    <lineage>
        <taxon>Eukaryota</taxon>
        <taxon>Fungi</taxon>
        <taxon>Dikarya</taxon>
        <taxon>Ascomycota</taxon>
        <taxon>Pezizomycotina</taxon>
        <taxon>Dothideomycetes</taxon>
        <taxon>Pleosporomycetidae</taxon>
        <taxon>Pleosporales</taxon>
        <taxon>Pleosporineae</taxon>
        <taxon>Didymellaceae</taxon>
        <taxon>Didymella</taxon>
    </lineage>
</organism>
<dbReference type="EMBL" id="JAPEUV010000026">
    <property type="protein sequence ID" value="KAJ4338950.1"/>
    <property type="molecule type" value="Genomic_DNA"/>
</dbReference>
<dbReference type="AlphaFoldDB" id="A0A9W8X326"/>
<feature type="compositionally biased region" description="Low complexity" evidence="1">
    <location>
        <begin position="15"/>
        <end position="30"/>
    </location>
</feature>
<name>A0A9W8X326_9PLEO</name>
<reference evidence="2" key="1">
    <citation type="submission" date="2022-10" db="EMBL/GenBank/DDBJ databases">
        <title>Tapping the CABI collections for fungal endophytes: first genome assemblies for Collariella, Neodidymelliopsis, Ascochyta clinopodiicola, Didymella pomorum, Didymosphaeria variabile, Neocosmospora piperis and Neocucurbitaria cava.</title>
        <authorList>
            <person name="Hill R."/>
        </authorList>
    </citation>
    <scope>NUCLEOTIDE SEQUENCE</scope>
    <source>
        <strain evidence="2">IMI 360193</strain>
    </source>
</reference>
<protein>
    <submittedName>
        <fullName evidence="2">Uncharacterized protein</fullName>
    </submittedName>
</protein>
<dbReference type="OrthoDB" id="407617at2759"/>
<comment type="caution">
    <text evidence="2">The sequence shown here is derived from an EMBL/GenBank/DDBJ whole genome shotgun (WGS) entry which is preliminary data.</text>
</comment>
<feature type="region of interest" description="Disordered" evidence="1">
    <location>
        <begin position="192"/>
        <end position="218"/>
    </location>
</feature>
<evidence type="ECO:0000313" key="3">
    <source>
        <dbReference type="Proteomes" id="UP001140562"/>
    </source>
</evidence>